<comment type="similarity">
    <text evidence="1">Belongs to the HOATZ family.</text>
</comment>
<dbReference type="GeneID" id="101718252"/>
<reference evidence="5" key="1">
    <citation type="submission" date="2025-08" db="UniProtKB">
        <authorList>
            <consortium name="RefSeq"/>
        </authorList>
    </citation>
    <scope>IDENTIFICATION</scope>
</reference>
<dbReference type="Pfam" id="PF17664">
    <property type="entry name" value="HOATZ-like"/>
    <property type="match status" value="1"/>
</dbReference>
<dbReference type="Proteomes" id="UP000694906">
    <property type="component" value="Unplaced"/>
</dbReference>
<dbReference type="GO" id="GO:0060271">
    <property type="term" value="P:cilium assembly"/>
    <property type="evidence" value="ECO:0007669"/>
    <property type="project" value="InterPro"/>
</dbReference>
<dbReference type="PANTHER" id="PTHR47231">
    <property type="entry name" value="UPF0722 PROTEIN C11ORF88"/>
    <property type="match status" value="1"/>
</dbReference>
<sequence>MTTRLRLQGQASTTPASTTEKSHLQPSAFENNKSADVIAEALKIQESEEKVKYLQKAKKRDEILQLLRKQREERILKEFISLPYKRMDKVHNKKQVLSESEKKDQEEVKALD</sequence>
<protein>
    <recommendedName>
        <fullName evidence="2">Cilia- and flagella-associated protein HOATZ</fullName>
    </recommendedName>
</protein>
<keyword evidence="4" id="KW-1185">Reference proteome</keyword>
<feature type="compositionally biased region" description="Basic and acidic residues" evidence="3">
    <location>
        <begin position="99"/>
        <end position="112"/>
    </location>
</feature>
<accession>A0AAX6R9B9</accession>
<dbReference type="AlphaFoldDB" id="A0AAX6R9B9"/>
<evidence type="ECO:0000256" key="3">
    <source>
        <dbReference type="SAM" id="MobiDB-lite"/>
    </source>
</evidence>
<evidence type="ECO:0000313" key="5">
    <source>
        <dbReference type="RefSeq" id="XP_021093481.1"/>
    </source>
</evidence>
<evidence type="ECO:0000256" key="1">
    <source>
        <dbReference type="ARBA" id="ARBA00023451"/>
    </source>
</evidence>
<dbReference type="CTD" id="399949"/>
<dbReference type="PANTHER" id="PTHR47231:SF1">
    <property type="entry name" value="CILIA- AND FLAGELLA-ASSOCIATED PROTEIN HOATZ"/>
    <property type="match status" value="1"/>
</dbReference>
<feature type="region of interest" description="Disordered" evidence="3">
    <location>
        <begin position="1"/>
        <end position="31"/>
    </location>
</feature>
<organism evidence="4 5">
    <name type="scientific">Heterocephalus glaber</name>
    <name type="common">Naked mole rat</name>
    <dbReference type="NCBI Taxonomy" id="10181"/>
    <lineage>
        <taxon>Eukaryota</taxon>
        <taxon>Metazoa</taxon>
        <taxon>Chordata</taxon>
        <taxon>Craniata</taxon>
        <taxon>Vertebrata</taxon>
        <taxon>Euteleostomi</taxon>
        <taxon>Mammalia</taxon>
        <taxon>Eutheria</taxon>
        <taxon>Euarchontoglires</taxon>
        <taxon>Glires</taxon>
        <taxon>Rodentia</taxon>
        <taxon>Hystricomorpha</taxon>
        <taxon>Bathyergidae</taxon>
        <taxon>Heterocephalus</taxon>
    </lineage>
</organism>
<proteinExistence type="inferred from homology"/>
<gene>
    <name evidence="5" type="primary">CUNH11orf88</name>
</gene>
<evidence type="ECO:0000256" key="2">
    <source>
        <dbReference type="ARBA" id="ARBA00023657"/>
    </source>
</evidence>
<name>A0AAX6R9B9_HETGA</name>
<dbReference type="InterPro" id="IPR040681">
    <property type="entry name" value="HOATZ-like"/>
</dbReference>
<dbReference type="RefSeq" id="XP_021093481.1">
    <property type="nucleotide sequence ID" value="XM_021237822.1"/>
</dbReference>
<evidence type="ECO:0000313" key="4">
    <source>
        <dbReference type="Proteomes" id="UP000694906"/>
    </source>
</evidence>
<feature type="region of interest" description="Disordered" evidence="3">
    <location>
        <begin position="92"/>
        <end position="112"/>
    </location>
</feature>